<dbReference type="InterPro" id="IPR000847">
    <property type="entry name" value="LysR_HTH_N"/>
</dbReference>
<dbReference type="Pfam" id="PF03466">
    <property type="entry name" value="LysR_substrate"/>
    <property type="match status" value="1"/>
</dbReference>
<organism evidence="6 7">
    <name type="scientific">Acinetobacter qingfengensis</name>
    <dbReference type="NCBI Taxonomy" id="1262585"/>
    <lineage>
        <taxon>Bacteria</taxon>
        <taxon>Pseudomonadati</taxon>
        <taxon>Pseudomonadota</taxon>
        <taxon>Gammaproteobacteria</taxon>
        <taxon>Moraxellales</taxon>
        <taxon>Moraxellaceae</taxon>
        <taxon>Acinetobacter</taxon>
    </lineage>
</organism>
<dbReference type="InterPro" id="IPR036388">
    <property type="entry name" value="WH-like_DNA-bd_sf"/>
</dbReference>
<keyword evidence="2" id="KW-0805">Transcription regulation</keyword>
<dbReference type="Proteomes" id="UP000185895">
    <property type="component" value="Unassembled WGS sequence"/>
</dbReference>
<dbReference type="Pfam" id="PF00126">
    <property type="entry name" value="HTH_1"/>
    <property type="match status" value="1"/>
</dbReference>
<evidence type="ECO:0000259" key="5">
    <source>
        <dbReference type="PROSITE" id="PS50931"/>
    </source>
</evidence>
<dbReference type="PROSITE" id="PS50931">
    <property type="entry name" value="HTH_LYSR"/>
    <property type="match status" value="1"/>
</dbReference>
<feature type="domain" description="HTH lysR-type" evidence="5">
    <location>
        <begin position="1"/>
        <end position="58"/>
    </location>
</feature>
<dbReference type="PRINTS" id="PR00039">
    <property type="entry name" value="HTHLYSR"/>
</dbReference>
<evidence type="ECO:0000313" key="7">
    <source>
        <dbReference type="Proteomes" id="UP000185895"/>
    </source>
</evidence>
<comment type="caution">
    <text evidence="6">The sequence shown here is derived from an EMBL/GenBank/DDBJ whole genome shotgun (WGS) entry which is preliminary data.</text>
</comment>
<name>A0A1E7QWF7_9GAMM</name>
<reference evidence="6 7" key="1">
    <citation type="submission" date="2016-09" db="EMBL/GenBank/DDBJ databases">
        <authorList>
            <person name="Capua I."/>
            <person name="De Benedictis P."/>
            <person name="Joannis T."/>
            <person name="Lombin L.H."/>
            <person name="Cattoli G."/>
        </authorList>
    </citation>
    <scope>NUCLEOTIDE SEQUENCE [LARGE SCALE GENOMIC DNA]</scope>
    <source>
        <strain evidence="6 7">ANC 4671</strain>
    </source>
</reference>
<sequence length="298" mass="33500">MKIEDIEAFVAFVELQSTTLAADKLNVSQPSVSKRIQNLEDDLGLDLFDRRSRPLKLTQQGVAIYQQSQQILQQLLQFKSLAGALKSENKKIRLGIATSIADICLLHLLDYMKLHYPHIQLEIFTGWSVDLMQRFKLQQLDLVILTSSHFSKIDSSIVTTLIAPLNIVPVVSRLLQSSSIQSIEDCQQIGWILNHEGCGYRAYLSDYLVQHNLIPNIKIEITGTRNHAELLTKGLGVGLMPKQVVESSLYAQQLTVIEPDFFSFEVMLFAAIQPDLANIYAALLTELSQQVRKILGLP</sequence>
<dbReference type="Gene3D" id="1.10.10.10">
    <property type="entry name" value="Winged helix-like DNA-binding domain superfamily/Winged helix DNA-binding domain"/>
    <property type="match status" value="1"/>
</dbReference>
<dbReference type="FunFam" id="1.10.10.10:FF:000001">
    <property type="entry name" value="LysR family transcriptional regulator"/>
    <property type="match status" value="1"/>
</dbReference>
<keyword evidence="4" id="KW-0804">Transcription</keyword>
<dbReference type="AlphaFoldDB" id="A0A1E7QWF7"/>
<dbReference type="PANTHER" id="PTHR30126">
    <property type="entry name" value="HTH-TYPE TRANSCRIPTIONAL REGULATOR"/>
    <property type="match status" value="1"/>
</dbReference>
<gene>
    <name evidence="6" type="ORF">BJI46_06810</name>
</gene>
<dbReference type="GO" id="GO:0000976">
    <property type="term" value="F:transcription cis-regulatory region binding"/>
    <property type="evidence" value="ECO:0007669"/>
    <property type="project" value="TreeGrafter"/>
</dbReference>
<protein>
    <recommendedName>
        <fullName evidence="5">HTH lysR-type domain-containing protein</fullName>
    </recommendedName>
</protein>
<comment type="similarity">
    <text evidence="1">Belongs to the LysR transcriptional regulatory family.</text>
</comment>
<dbReference type="OrthoDB" id="9815174at2"/>
<evidence type="ECO:0000256" key="4">
    <source>
        <dbReference type="ARBA" id="ARBA00023163"/>
    </source>
</evidence>
<dbReference type="GO" id="GO:0003700">
    <property type="term" value="F:DNA-binding transcription factor activity"/>
    <property type="evidence" value="ECO:0007669"/>
    <property type="project" value="InterPro"/>
</dbReference>
<dbReference type="EMBL" id="MKKK01000074">
    <property type="protein sequence ID" value="OEY91442.1"/>
    <property type="molecule type" value="Genomic_DNA"/>
</dbReference>
<evidence type="ECO:0000313" key="6">
    <source>
        <dbReference type="EMBL" id="OEY91442.1"/>
    </source>
</evidence>
<dbReference type="InterPro" id="IPR005119">
    <property type="entry name" value="LysR_subst-bd"/>
</dbReference>
<keyword evidence="7" id="KW-1185">Reference proteome</keyword>
<dbReference type="Gene3D" id="3.40.190.10">
    <property type="entry name" value="Periplasmic binding protein-like II"/>
    <property type="match status" value="2"/>
</dbReference>
<proteinExistence type="inferred from homology"/>
<dbReference type="InterPro" id="IPR036390">
    <property type="entry name" value="WH_DNA-bd_sf"/>
</dbReference>
<dbReference type="SUPFAM" id="SSF53850">
    <property type="entry name" value="Periplasmic binding protein-like II"/>
    <property type="match status" value="1"/>
</dbReference>
<dbReference type="STRING" id="1262585.BJI46_06810"/>
<accession>A0A1E7QWF7</accession>
<dbReference type="CDD" id="cd05466">
    <property type="entry name" value="PBP2_LTTR_substrate"/>
    <property type="match status" value="1"/>
</dbReference>
<dbReference type="PANTHER" id="PTHR30126:SF39">
    <property type="entry name" value="HTH-TYPE TRANSCRIPTIONAL REGULATOR CYSL"/>
    <property type="match status" value="1"/>
</dbReference>
<evidence type="ECO:0000256" key="3">
    <source>
        <dbReference type="ARBA" id="ARBA00023125"/>
    </source>
</evidence>
<keyword evidence="3" id="KW-0238">DNA-binding</keyword>
<evidence type="ECO:0000256" key="2">
    <source>
        <dbReference type="ARBA" id="ARBA00023015"/>
    </source>
</evidence>
<dbReference type="SUPFAM" id="SSF46785">
    <property type="entry name" value="Winged helix' DNA-binding domain"/>
    <property type="match status" value="1"/>
</dbReference>
<evidence type="ECO:0000256" key="1">
    <source>
        <dbReference type="ARBA" id="ARBA00009437"/>
    </source>
</evidence>
<dbReference type="RefSeq" id="WP_070071057.1">
    <property type="nucleotide sequence ID" value="NZ_MKKK01000074.1"/>
</dbReference>